<proteinExistence type="predicted"/>
<protein>
    <recommendedName>
        <fullName evidence="4">Chalcone isomerase domain-containing protein</fullName>
    </recommendedName>
</protein>
<evidence type="ECO:0008006" key="4">
    <source>
        <dbReference type="Google" id="ProtNLM"/>
    </source>
</evidence>
<evidence type="ECO:0000256" key="1">
    <source>
        <dbReference type="SAM" id="SignalP"/>
    </source>
</evidence>
<feature type="signal peptide" evidence="1">
    <location>
        <begin position="1"/>
        <end position="22"/>
    </location>
</feature>
<accession>A0ABQ3IXT1</accession>
<evidence type="ECO:0000313" key="2">
    <source>
        <dbReference type="EMBL" id="GHE96801.1"/>
    </source>
</evidence>
<dbReference type="Proteomes" id="UP000609802">
    <property type="component" value="Unassembled WGS sequence"/>
</dbReference>
<organism evidence="2 3">
    <name type="scientific">Aliiroseovarius zhejiangensis</name>
    <dbReference type="NCBI Taxonomy" id="1632025"/>
    <lineage>
        <taxon>Bacteria</taxon>
        <taxon>Pseudomonadati</taxon>
        <taxon>Pseudomonadota</taxon>
        <taxon>Alphaproteobacteria</taxon>
        <taxon>Rhodobacterales</taxon>
        <taxon>Paracoccaceae</taxon>
        <taxon>Aliiroseovarius</taxon>
    </lineage>
</organism>
<dbReference type="RefSeq" id="WP_229836648.1">
    <property type="nucleotide sequence ID" value="NZ_BNCH01000003.1"/>
</dbReference>
<keyword evidence="1" id="KW-0732">Signal</keyword>
<dbReference type="EMBL" id="BNCH01000003">
    <property type="protein sequence ID" value="GHE96801.1"/>
    <property type="molecule type" value="Genomic_DNA"/>
</dbReference>
<reference evidence="3" key="1">
    <citation type="journal article" date="2019" name="Int. J. Syst. Evol. Microbiol.">
        <title>The Global Catalogue of Microorganisms (GCM) 10K type strain sequencing project: providing services to taxonomists for standard genome sequencing and annotation.</title>
        <authorList>
            <consortium name="The Broad Institute Genomics Platform"/>
            <consortium name="The Broad Institute Genome Sequencing Center for Infectious Disease"/>
            <person name="Wu L."/>
            <person name="Ma J."/>
        </authorList>
    </citation>
    <scope>NUCLEOTIDE SEQUENCE [LARGE SCALE GENOMIC DNA]</scope>
    <source>
        <strain evidence="3">KCTC 42443</strain>
    </source>
</reference>
<evidence type="ECO:0000313" key="3">
    <source>
        <dbReference type="Proteomes" id="UP000609802"/>
    </source>
</evidence>
<name>A0ABQ3IXT1_9RHOB</name>
<comment type="caution">
    <text evidence="2">The sequence shown here is derived from an EMBL/GenBank/DDBJ whole genome shotgun (WGS) entry which is preliminary data.</text>
</comment>
<sequence length="169" mass="18593">MRARDIITALALWVAAATPIAAQSKVVTSVLPGAELRGTATLRFLGLPLYQARLFTPGAAPLDWGQDFGIELTYLRTLTQYDLVEATLREFKRTGGALPLEAQLNACFKAVAKGDRYLAITDGDDRIGFWRNGARSCTLSHPQIKRRFMGIFVGENTRSKSFTRQLTGS</sequence>
<gene>
    <name evidence="2" type="ORF">GCM10016455_16540</name>
</gene>
<keyword evidence="3" id="KW-1185">Reference proteome</keyword>
<feature type="chain" id="PRO_5046931852" description="Chalcone isomerase domain-containing protein" evidence="1">
    <location>
        <begin position="23"/>
        <end position="169"/>
    </location>
</feature>